<dbReference type="GO" id="GO:0009097">
    <property type="term" value="P:isoleucine biosynthetic process"/>
    <property type="evidence" value="ECO:0007669"/>
    <property type="project" value="TreeGrafter"/>
</dbReference>
<evidence type="ECO:0000256" key="3">
    <source>
        <dbReference type="RuleBase" id="RU362132"/>
    </source>
</evidence>
<feature type="domain" description="Thiamine pyrophosphate enzyme TPP-binding" evidence="5">
    <location>
        <begin position="407"/>
        <end position="554"/>
    </location>
</feature>
<reference evidence="7 8" key="1">
    <citation type="submission" date="2018-11" db="EMBL/GenBank/DDBJ databases">
        <title>Genome squencing of methanotrophic bacteria isolated from alkaline groundwater in Korea.</title>
        <authorList>
            <person name="Nguyen L.N."/>
        </authorList>
    </citation>
    <scope>NUCLEOTIDE SEQUENCE [LARGE SCALE GENOMIC DNA]</scope>
    <source>
        <strain evidence="7 8">GW6</strain>
    </source>
</reference>
<dbReference type="GO" id="GO:0009099">
    <property type="term" value="P:L-valine biosynthetic process"/>
    <property type="evidence" value="ECO:0007669"/>
    <property type="project" value="TreeGrafter"/>
</dbReference>
<evidence type="ECO:0000259" key="6">
    <source>
        <dbReference type="Pfam" id="PF02776"/>
    </source>
</evidence>
<accession>A0A3G8M0S9</accession>
<dbReference type="PANTHER" id="PTHR18968:SF13">
    <property type="entry name" value="ACETOLACTATE SYNTHASE CATALYTIC SUBUNIT, MITOCHONDRIAL"/>
    <property type="match status" value="1"/>
</dbReference>
<dbReference type="Gene3D" id="3.40.50.970">
    <property type="match status" value="2"/>
</dbReference>
<feature type="domain" description="Thiamine pyrophosphate enzyme N-terminal TPP-binding" evidence="6">
    <location>
        <begin position="9"/>
        <end position="117"/>
    </location>
</feature>
<dbReference type="Pfam" id="PF02775">
    <property type="entry name" value="TPP_enzyme_C"/>
    <property type="match status" value="1"/>
</dbReference>
<dbReference type="Pfam" id="PF02776">
    <property type="entry name" value="TPP_enzyme_N"/>
    <property type="match status" value="1"/>
</dbReference>
<dbReference type="InterPro" id="IPR029035">
    <property type="entry name" value="DHS-like_NAD/FAD-binding_dom"/>
</dbReference>
<protein>
    <submittedName>
        <fullName evidence="7">Thiamine pyrophosphate-binding protein</fullName>
    </submittedName>
</protein>
<name>A0A3G8M0S9_9HYPH</name>
<evidence type="ECO:0000259" key="4">
    <source>
        <dbReference type="Pfam" id="PF00205"/>
    </source>
</evidence>
<dbReference type="Gene3D" id="3.40.50.1220">
    <property type="entry name" value="TPP-binding domain"/>
    <property type="match status" value="1"/>
</dbReference>
<dbReference type="InterPro" id="IPR045229">
    <property type="entry name" value="TPP_enz"/>
</dbReference>
<dbReference type="InterPro" id="IPR029061">
    <property type="entry name" value="THDP-binding"/>
</dbReference>
<dbReference type="InterPro" id="IPR011766">
    <property type="entry name" value="TPP_enzyme_TPP-bd"/>
</dbReference>
<dbReference type="SUPFAM" id="SSF52467">
    <property type="entry name" value="DHS-like NAD/FAD-binding domain"/>
    <property type="match status" value="1"/>
</dbReference>
<dbReference type="GO" id="GO:0005948">
    <property type="term" value="C:acetolactate synthase complex"/>
    <property type="evidence" value="ECO:0007669"/>
    <property type="project" value="TreeGrafter"/>
</dbReference>
<evidence type="ECO:0000259" key="5">
    <source>
        <dbReference type="Pfam" id="PF02775"/>
    </source>
</evidence>
<organism evidence="7 8">
    <name type="scientific">Methylocystis rosea</name>
    <dbReference type="NCBI Taxonomy" id="173366"/>
    <lineage>
        <taxon>Bacteria</taxon>
        <taxon>Pseudomonadati</taxon>
        <taxon>Pseudomonadota</taxon>
        <taxon>Alphaproteobacteria</taxon>
        <taxon>Hyphomicrobiales</taxon>
        <taxon>Methylocystaceae</taxon>
        <taxon>Methylocystis</taxon>
    </lineage>
</organism>
<sequence length="578" mass="61499">MELGMHLGVDFILEALAREGLDHVFMVPGGLVDPFLPALGRQKALTPIVAAQEGGAAYMADGYARASGNFGAALCIGGPGLTNTVTAVATAQSDGSPLLLMSGEVATVLEGLGVFQDASPQTLDDVAIMKPLTRYSSSVDNPKNMPHLFEHALLHLRTRPAAPVHLSLPGDCLAAEIFVSHTPIDRALVDYNALSMAAAESSLEHFFGGSGRKPPVKIAILAGAGVEHSNAAHALKEFAETWRIPVATTLRGKGVFPEDHPLSLGVFGYAGTHHSRAALMDPSLDLLIILGSGLNERDTMHWALQVKPNKTICVNLLPSAIGTHVQDGGIVGSCGAYLRYLLDQSDKLRAALEPTLSARAAWMSEIRSQPRLQDPENCESDAAPIHPARVIRELRKAFPRDGVLVVDSGAHRAFAGHYWEAYEPKTYVSATNLGPMGWAISAAIGVQCAQPHRRVAVVTGDGCMRMGGMEIATAARYQLPVIYVVINNAALGNVWLRAHGLGPTPDELTRLPDHDWAGFAQALGSRAETVRSPGDLAGAFERALQGEGPCLIDVKADKAFTTPVKDWAEAIAAYSYHE</sequence>
<evidence type="ECO:0000256" key="2">
    <source>
        <dbReference type="ARBA" id="ARBA00023052"/>
    </source>
</evidence>
<dbReference type="InterPro" id="IPR012000">
    <property type="entry name" value="Thiamin_PyroP_enz_cen_dom"/>
</dbReference>
<dbReference type="KEGG" id="mros:EHO51_01525"/>
<dbReference type="AlphaFoldDB" id="A0A3G8M0S9"/>
<dbReference type="GO" id="GO:0050660">
    <property type="term" value="F:flavin adenine dinucleotide binding"/>
    <property type="evidence" value="ECO:0007669"/>
    <property type="project" value="TreeGrafter"/>
</dbReference>
<proteinExistence type="inferred from homology"/>
<dbReference type="GO" id="GO:0000287">
    <property type="term" value="F:magnesium ion binding"/>
    <property type="evidence" value="ECO:0007669"/>
    <property type="project" value="InterPro"/>
</dbReference>
<evidence type="ECO:0000256" key="1">
    <source>
        <dbReference type="ARBA" id="ARBA00007812"/>
    </source>
</evidence>
<dbReference type="GO" id="GO:0003984">
    <property type="term" value="F:acetolactate synthase activity"/>
    <property type="evidence" value="ECO:0007669"/>
    <property type="project" value="TreeGrafter"/>
</dbReference>
<keyword evidence="2 3" id="KW-0786">Thiamine pyrophosphate</keyword>
<gene>
    <name evidence="7" type="ORF">EHO51_01525</name>
</gene>
<dbReference type="Proteomes" id="UP000273982">
    <property type="component" value="Chromosome"/>
</dbReference>
<dbReference type="SUPFAM" id="SSF52518">
    <property type="entry name" value="Thiamin diphosphate-binding fold (THDP-binding)"/>
    <property type="match status" value="2"/>
</dbReference>
<evidence type="ECO:0000313" key="8">
    <source>
        <dbReference type="Proteomes" id="UP000273982"/>
    </source>
</evidence>
<dbReference type="PANTHER" id="PTHR18968">
    <property type="entry name" value="THIAMINE PYROPHOSPHATE ENZYMES"/>
    <property type="match status" value="1"/>
</dbReference>
<dbReference type="GO" id="GO:0030976">
    <property type="term" value="F:thiamine pyrophosphate binding"/>
    <property type="evidence" value="ECO:0007669"/>
    <property type="project" value="InterPro"/>
</dbReference>
<feature type="domain" description="Thiamine pyrophosphate enzyme central" evidence="4">
    <location>
        <begin position="217"/>
        <end position="341"/>
    </location>
</feature>
<dbReference type="EMBL" id="CP034086">
    <property type="protein sequence ID" value="AZG75526.1"/>
    <property type="molecule type" value="Genomic_DNA"/>
</dbReference>
<dbReference type="CDD" id="cd07035">
    <property type="entry name" value="TPP_PYR_POX_like"/>
    <property type="match status" value="1"/>
</dbReference>
<evidence type="ECO:0000313" key="7">
    <source>
        <dbReference type="EMBL" id="AZG75526.1"/>
    </source>
</evidence>
<dbReference type="CDD" id="cd00568">
    <property type="entry name" value="TPP_enzymes"/>
    <property type="match status" value="1"/>
</dbReference>
<dbReference type="InterPro" id="IPR012001">
    <property type="entry name" value="Thiamin_PyroP_enz_TPP-bd_dom"/>
</dbReference>
<comment type="similarity">
    <text evidence="1 3">Belongs to the TPP enzyme family.</text>
</comment>
<dbReference type="Pfam" id="PF00205">
    <property type="entry name" value="TPP_enzyme_M"/>
    <property type="match status" value="1"/>
</dbReference>